<keyword evidence="13" id="KW-1185">Reference proteome</keyword>
<dbReference type="PANTHER" id="PTHR45453:SF1">
    <property type="entry name" value="PHOSPHATE REGULON SENSOR PROTEIN PHOR"/>
    <property type="match status" value="1"/>
</dbReference>
<dbReference type="Gene3D" id="3.30.565.10">
    <property type="entry name" value="Histidine kinase-like ATPase, C-terminal domain"/>
    <property type="match status" value="1"/>
</dbReference>
<dbReference type="PANTHER" id="PTHR45453">
    <property type="entry name" value="PHOSPHATE REGULON SENSOR PROTEIN PHOR"/>
    <property type="match status" value="1"/>
</dbReference>
<evidence type="ECO:0000256" key="6">
    <source>
        <dbReference type="ARBA" id="ARBA00022741"/>
    </source>
</evidence>
<dbReference type="SUPFAM" id="SSF47384">
    <property type="entry name" value="Homodimeric domain of signal transducing histidine kinase"/>
    <property type="match status" value="1"/>
</dbReference>
<evidence type="ECO:0000313" key="12">
    <source>
        <dbReference type="EMBL" id="MFB9760270.1"/>
    </source>
</evidence>
<dbReference type="EC" id="2.7.13.3" evidence="3"/>
<comment type="subcellular location">
    <subcellularLocation>
        <location evidence="2">Membrane</location>
    </subcellularLocation>
</comment>
<dbReference type="Gene3D" id="1.10.287.130">
    <property type="match status" value="1"/>
</dbReference>
<dbReference type="PROSITE" id="PS50109">
    <property type="entry name" value="HIS_KIN"/>
    <property type="match status" value="1"/>
</dbReference>
<keyword evidence="6" id="KW-0547">Nucleotide-binding</keyword>
<comment type="catalytic activity">
    <reaction evidence="1">
        <text>ATP + protein L-histidine = ADP + protein N-phospho-L-histidine.</text>
        <dbReference type="EC" id="2.7.13.3"/>
    </reaction>
</comment>
<dbReference type="GO" id="GO:0016301">
    <property type="term" value="F:kinase activity"/>
    <property type="evidence" value="ECO:0007669"/>
    <property type="project" value="UniProtKB-KW"/>
</dbReference>
<dbReference type="RefSeq" id="WP_379950591.1">
    <property type="nucleotide sequence ID" value="NZ_JBHMAF010000120.1"/>
</dbReference>
<dbReference type="CDD" id="cd00082">
    <property type="entry name" value="HisKA"/>
    <property type="match status" value="1"/>
</dbReference>
<evidence type="ECO:0000256" key="8">
    <source>
        <dbReference type="ARBA" id="ARBA00022840"/>
    </source>
</evidence>
<organism evidence="12 13">
    <name type="scientific">Ectobacillus funiculus</name>
    <dbReference type="NCBI Taxonomy" id="137993"/>
    <lineage>
        <taxon>Bacteria</taxon>
        <taxon>Bacillati</taxon>
        <taxon>Bacillota</taxon>
        <taxon>Bacilli</taxon>
        <taxon>Bacillales</taxon>
        <taxon>Bacillaceae</taxon>
        <taxon>Ectobacillus</taxon>
    </lineage>
</organism>
<keyword evidence="7 12" id="KW-0418">Kinase</keyword>
<evidence type="ECO:0000256" key="1">
    <source>
        <dbReference type="ARBA" id="ARBA00000085"/>
    </source>
</evidence>
<keyword evidence="10" id="KW-0812">Transmembrane</keyword>
<dbReference type="EMBL" id="JBHMAF010000120">
    <property type="protein sequence ID" value="MFB9760270.1"/>
    <property type="molecule type" value="Genomic_DNA"/>
</dbReference>
<dbReference type="CDD" id="cd00075">
    <property type="entry name" value="HATPase"/>
    <property type="match status" value="1"/>
</dbReference>
<dbReference type="SMART" id="SM00387">
    <property type="entry name" value="HATPase_c"/>
    <property type="match status" value="1"/>
</dbReference>
<protein>
    <recommendedName>
        <fullName evidence="3">histidine kinase</fullName>
        <ecNumber evidence="3">2.7.13.3</ecNumber>
    </recommendedName>
</protein>
<keyword evidence="10" id="KW-0472">Membrane</keyword>
<evidence type="ECO:0000256" key="2">
    <source>
        <dbReference type="ARBA" id="ARBA00004370"/>
    </source>
</evidence>
<feature type="transmembrane region" description="Helical" evidence="10">
    <location>
        <begin position="12"/>
        <end position="32"/>
    </location>
</feature>
<proteinExistence type="predicted"/>
<accession>A0ABV5WI51</accession>
<dbReference type="InterPro" id="IPR050351">
    <property type="entry name" value="BphY/WalK/GraS-like"/>
</dbReference>
<evidence type="ECO:0000256" key="3">
    <source>
        <dbReference type="ARBA" id="ARBA00012438"/>
    </source>
</evidence>
<gene>
    <name evidence="12" type="ORF">ACFFMS_18070</name>
</gene>
<dbReference type="Pfam" id="PF00512">
    <property type="entry name" value="HisKA"/>
    <property type="match status" value="1"/>
</dbReference>
<evidence type="ECO:0000313" key="13">
    <source>
        <dbReference type="Proteomes" id="UP001589609"/>
    </source>
</evidence>
<evidence type="ECO:0000256" key="5">
    <source>
        <dbReference type="ARBA" id="ARBA00022679"/>
    </source>
</evidence>
<dbReference type="InterPro" id="IPR036097">
    <property type="entry name" value="HisK_dim/P_sf"/>
</dbReference>
<reference evidence="12 13" key="1">
    <citation type="submission" date="2024-09" db="EMBL/GenBank/DDBJ databases">
        <authorList>
            <person name="Sun Q."/>
            <person name="Mori K."/>
        </authorList>
    </citation>
    <scope>NUCLEOTIDE SEQUENCE [LARGE SCALE GENOMIC DNA]</scope>
    <source>
        <strain evidence="12 13">JCM 11201</strain>
    </source>
</reference>
<dbReference type="InterPro" id="IPR004358">
    <property type="entry name" value="Sig_transdc_His_kin-like_C"/>
</dbReference>
<evidence type="ECO:0000256" key="9">
    <source>
        <dbReference type="ARBA" id="ARBA00023012"/>
    </source>
</evidence>
<dbReference type="PRINTS" id="PR00344">
    <property type="entry name" value="BCTRLSENSOR"/>
</dbReference>
<dbReference type="Proteomes" id="UP001589609">
    <property type="component" value="Unassembled WGS sequence"/>
</dbReference>
<keyword evidence="9" id="KW-0902">Two-component regulatory system</keyword>
<dbReference type="InterPro" id="IPR036890">
    <property type="entry name" value="HATPase_C_sf"/>
</dbReference>
<dbReference type="InterPro" id="IPR003594">
    <property type="entry name" value="HATPase_dom"/>
</dbReference>
<comment type="caution">
    <text evidence="12">The sequence shown here is derived from an EMBL/GenBank/DDBJ whole genome shotgun (WGS) entry which is preliminary data.</text>
</comment>
<feature type="transmembrane region" description="Helical" evidence="10">
    <location>
        <begin position="156"/>
        <end position="178"/>
    </location>
</feature>
<evidence type="ECO:0000256" key="10">
    <source>
        <dbReference type="SAM" id="Phobius"/>
    </source>
</evidence>
<dbReference type="SUPFAM" id="SSF55874">
    <property type="entry name" value="ATPase domain of HSP90 chaperone/DNA topoisomerase II/histidine kinase"/>
    <property type="match status" value="1"/>
</dbReference>
<evidence type="ECO:0000256" key="7">
    <source>
        <dbReference type="ARBA" id="ARBA00022777"/>
    </source>
</evidence>
<name>A0ABV5WI51_9BACI</name>
<evidence type="ECO:0000259" key="11">
    <source>
        <dbReference type="PROSITE" id="PS50109"/>
    </source>
</evidence>
<dbReference type="InterPro" id="IPR003661">
    <property type="entry name" value="HisK_dim/P_dom"/>
</dbReference>
<dbReference type="InterPro" id="IPR005467">
    <property type="entry name" value="His_kinase_dom"/>
</dbReference>
<sequence>MFRKTKIQLVSLFTLVFFFVLSILGISLYLYMQKNSLASIDEKLRHKETYLIQNSSDELNEEKNERESERKVSYLFWDKKGDLLLSNPKNAFYKKEISSFKPNRNDKKIRTQTTGGHSYRILIHVKQKDELENFPSAATIQLVYNIDPEVNVLKKLLLLIGFGCSVGLLISFFIGLFLSNRALVPIQRSWEKQEQFVSDASHELRTPLSVIQTHLELLFRHPTNTIEQESTTIYKGLTEVKRLSKLVEDLLTLARTGSNEQLINPEFFSMDELLRNIVEQFEPIADMKDIKMEDEIEGNIIYFGDKERIHQLLVILLDNALKYSVSNDKITIYSYKEGGNLRINIEDTGTGIPEKDLPFIFDRFYRSDKERARATGGTGLGLSIAKWIVEAHGGQISAESRLYEGSQFVIKLPIKNHLSKLT</sequence>
<feature type="domain" description="Histidine kinase" evidence="11">
    <location>
        <begin position="199"/>
        <end position="416"/>
    </location>
</feature>
<dbReference type="Pfam" id="PF02518">
    <property type="entry name" value="HATPase_c"/>
    <property type="match status" value="1"/>
</dbReference>
<evidence type="ECO:0000256" key="4">
    <source>
        <dbReference type="ARBA" id="ARBA00022553"/>
    </source>
</evidence>
<keyword evidence="8" id="KW-0067">ATP-binding</keyword>
<keyword evidence="4" id="KW-0597">Phosphoprotein</keyword>
<keyword evidence="10" id="KW-1133">Transmembrane helix</keyword>
<dbReference type="SMART" id="SM00388">
    <property type="entry name" value="HisKA"/>
    <property type="match status" value="1"/>
</dbReference>
<keyword evidence="5" id="KW-0808">Transferase</keyword>